<feature type="compositionally biased region" description="Polar residues" evidence="1">
    <location>
        <begin position="1107"/>
        <end position="1124"/>
    </location>
</feature>
<protein>
    <recommendedName>
        <fullName evidence="5">Transmembrane protein</fullName>
    </recommendedName>
</protein>
<feature type="transmembrane region" description="Helical" evidence="2">
    <location>
        <begin position="1155"/>
        <end position="1177"/>
    </location>
</feature>
<evidence type="ECO:0000256" key="2">
    <source>
        <dbReference type="SAM" id="Phobius"/>
    </source>
</evidence>
<feature type="transmembrane region" description="Helical" evidence="2">
    <location>
        <begin position="1657"/>
        <end position="1680"/>
    </location>
</feature>
<feature type="transmembrane region" description="Helical" evidence="2">
    <location>
        <begin position="1339"/>
        <end position="1362"/>
    </location>
</feature>
<accession>A0A8S1QSD2</accession>
<evidence type="ECO:0000313" key="4">
    <source>
        <dbReference type="Proteomes" id="UP000692954"/>
    </source>
</evidence>
<evidence type="ECO:0000256" key="1">
    <source>
        <dbReference type="SAM" id="MobiDB-lite"/>
    </source>
</evidence>
<organism evidence="3 4">
    <name type="scientific">Paramecium sonneborni</name>
    <dbReference type="NCBI Taxonomy" id="65129"/>
    <lineage>
        <taxon>Eukaryota</taxon>
        <taxon>Sar</taxon>
        <taxon>Alveolata</taxon>
        <taxon>Ciliophora</taxon>
        <taxon>Intramacronucleata</taxon>
        <taxon>Oligohymenophorea</taxon>
        <taxon>Peniculida</taxon>
        <taxon>Parameciidae</taxon>
        <taxon>Paramecium</taxon>
    </lineage>
</organism>
<feature type="transmembrane region" description="Helical" evidence="2">
    <location>
        <begin position="1454"/>
        <end position="1473"/>
    </location>
</feature>
<keyword evidence="2" id="KW-0472">Membrane</keyword>
<keyword evidence="4" id="KW-1185">Reference proteome</keyword>
<comment type="caution">
    <text evidence="3">The sequence shown here is derived from an EMBL/GenBank/DDBJ whole genome shotgun (WGS) entry which is preliminary data.</text>
</comment>
<keyword evidence="2" id="KW-1133">Transmembrane helix</keyword>
<keyword evidence="2" id="KW-0812">Transmembrane</keyword>
<dbReference type="OrthoDB" id="296108at2759"/>
<name>A0A8S1QSD2_9CILI</name>
<evidence type="ECO:0000313" key="3">
    <source>
        <dbReference type="EMBL" id="CAD8117825.1"/>
    </source>
</evidence>
<evidence type="ECO:0008006" key="5">
    <source>
        <dbReference type="Google" id="ProtNLM"/>
    </source>
</evidence>
<feature type="transmembrane region" description="Helical" evidence="2">
    <location>
        <begin position="97"/>
        <end position="119"/>
    </location>
</feature>
<dbReference type="EMBL" id="CAJJDN010000115">
    <property type="protein sequence ID" value="CAD8117825.1"/>
    <property type="molecule type" value="Genomic_DNA"/>
</dbReference>
<proteinExistence type="predicted"/>
<dbReference type="Proteomes" id="UP000692954">
    <property type="component" value="Unassembled WGS sequence"/>
</dbReference>
<gene>
    <name evidence="3" type="ORF">PSON_ATCC_30995.1.T1150042</name>
</gene>
<sequence length="1721" mass="203826">MKFIKKCLKYQRLQLQYLIGHTQVALEQENKIFWTVCEFIRMFQTIALVLLYKHIIRMLNTNIEIDKPSSSLEKVELLCRITMPTILIQEYLSLEQIIYFQLIFLASLFLMLLINVLALRLEYIHFKQIKFQNKKAFNKVDGNSFQSLNLLNSTYNNNDFTEHFLLKQLMGTENGSLIELQLQRTSILTNYFTHVMFLPQIYWVAIIFYRIHNQTNYSIGLFILNFTLNSIQLLFLIILETLSLYMQQSYRLKDTNYLRLRITTSFKIGQMLRIVPTLIYFSVLYIVDPLTIYNNQVFEQVLSCFGILNLIFDLQDQSFNIPFVQPYKIYVFHLAFSLAFCLSSLKLISLHINDIITLSMMISPCMCKMLNQLTDFNFKKIIIHTLHPENIPPKQKIFKRNSQSITKSLIVNDDVHQIERQICLQKLEQVGMIRLTNYKYFLQFLRLYELLSINQQHVYQTTDVFQPNKSKFLMQCFILIKTHIELCNNLYCFCRGFWGEKKQILSLNIHKQDMKIFSDYTCKGLTLSIDIIDRYIRYYIKLILNIEIYVTQPNLTYIAQLISFLSKSEESLQTWLQVMEVKLQLQEQKKPFDEITTNLIFSYTKYQTLFRAQFQLNDKTIKKTILYGDYRNTELQRIIFIHKLMQSLDVKKNYLIKLGNDKQSYEEVQQLYIESNSYFFQLQTELQEFHDQSQCRTSCLLMMLYYINVRCDYIQFQKYKNYLRTKDIKFFEFPILSNTSQNICYLKVNLSRFSKHKCRGEILGRSENSYQFFGFESKEDFLRQRVTVHELVPPLISSVHNTIIELFLMSNRPNVLRKERYLIAEKTNQEIVFIEMFIDLCFVITGTEFPVYCFMEEIKPVGIFENIRGHIIIDDYEIIQGISSLAYQSLFLDSPSEICNREISEFYGDFTEIAQRLNQMMDGKTSRYRTMKQSGVSQQGIQQRDTNSNSVYNHYKLKLEDQLFIMSEQDKFFIDMTITLAYGIINGKISKYYVIEFNKVQQIDITENNDSNQTNSLKSSVKQSQYTQRTNTLYDIQDNERRSSEESIKLQKYSFPQINEQCITSTQNQMQILKQEQSDDQIKINKKQERKSKFFNFKGVARKSDSNEQFNNDHNSQSSNHKASVTSQRLQLDLQKFLSKGMQYQEFSNSDHEKIIFVIHLINALILGIILVFMLLYQLQFKNQAESIIPTIQILQAFITTDYTDNIQLSLMYNKLQDLDSKDYYYQHLERLLIKDAKNYLVYQKNYFLNQKIQDVFSQTEVKHENDQDTSAWNAAFYILYNQLDFILDQNQNQTNQLPTYVNLLIDFPYHKITYENINQQFSEYVNLSIDNFSESQKALIIILIVLSIIISIISLIVYYNYFKYMKKITRCSEQVQLDALESEINICGTILTNKQKLCLYDYKMDFTANFDFRQHQEGQTHFSSYKVINTSQNNTKRSLNFTDGISLKRALSFLYPLFCLSIALVFLGLTYIDTENIMSGLQKDIIIYNQGIQFQEQFSLLCISSILQENKDYILKKNQVTEIQLQQYYDFILPSIIQVQKLSKTIRLPTGIRNAEVIGSLSINICNIFQDQVDVQLCEKLDQGLLQNGVLESTQFYIVQYRNNFERNYQDSLDFSTSEDIVSINFIIKGITNYINKSKINLETYIEDQINIKMNWFIFIFTLTIILQIILSFLISSNLKLRLHCLKQMVYLLPRDTLYTNDSFMKTLNYVQRHQNDLCQ</sequence>
<feature type="region of interest" description="Disordered" evidence="1">
    <location>
        <begin position="1104"/>
        <end position="1124"/>
    </location>
</feature>
<feature type="transmembrane region" description="Helical" evidence="2">
    <location>
        <begin position="329"/>
        <end position="352"/>
    </location>
</feature>
<reference evidence="3" key="1">
    <citation type="submission" date="2021-01" db="EMBL/GenBank/DDBJ databases">
        <authorList>
            <consortium name="Genoscope - CEA"/>
            <person name="William W."/>
        </authorList>
    </citation>
    <scope>NUCLEOTIDE SEQUENCE</scope>
</reference>
<feature type="transmembrane region" description="Helical" evidence="2">
    <location>
        <begin position="217"/>
        <end position="245"/>
    </location>
</feature>
<feature type="transmembrane region" description="Helical" evidence="2">
    <location>
        <begin position="191"/>
        <end position="211"/>
    </location>
</feature>